<keyword evidence="3" id="KW-0472">Membrane</keyword>
<dbReference type="SUPFAM" id="SSF63380">
    <property type="entry name" value="Riboflavin synthase domain-like"/>
    <property type="match status" value="1"/>
</dbReference>
<dbReference type="InterPro" id="IPR008254">
    <property type="entry name" value="Flavodoxin/NO_synth"/>
</dbReference>
<dbReference type="InterPro" id="IPR039261">
    <property type="entry name" value="FNR_nucleotide-bd"/>
</dbReference>
<keyword evidence="2" id="KW-0285">Flavoprotein</keyword>
<dbReference type="InterPro" id="IPR001433">
    <property type="entry name" value="OxRdtase_FAD/NAD-bd"/>
</dbReference>
<dbReference type="InterPro" id="IPR017938">
    <property type="entry name" value="Riboflavin_synthase-like_b-brl"/>
</dbReference>
<dbReference type="InterPro" id="IPR017927">
    <property type="entry name" value="FAD-bd_FR_type"/>
</dbReference>
<dbReference type="GO" id="GO:0005829">
    <property type="term" value="C:cytosol"/>
    <property type="evidence" value="ECO:0007669"/>
    <property type="project" value="TreeGrafter"/>
</dbReference>
<dbReference type="Proteomes" id="UP001143545">
    <property type="component" value="Unassembled WGS sequence"/>
</dbReference>
<dbReference type="PROSITE" id="PS50902">
    <property type="entry name" value="FLAVODOXIN_LIKE"/>
    <property type="match status" value="1"/>
</dbReference>
<feature type="domain" description="FAD-binding FR-type" evidence="5">
    <location>
        <begin position="476"/>
        <end position="575"/>
    </location>
</feature>
<dbReference type="Pfam" id="PF00258">
    <property type="entry name" value="Flavodoxin_1"/>
    <property type="match status" value="1"/>
</dbReference>
<evidence type="ECO:0000256" key="2">
    <source>
        <dbReference type="ARBA" id="ARBA00022630"/>
    </source>
</evidence>
<organism evidence="6 7">
    <name type="scientific">Neptunitalea chrysea</name>
    <dbReference type="NCBI Taxonomy" id="1647581"/>
    <lineage>
        <taxon>Bacteria</taxon>
        <taxon>Pseudomonadati</taxon>
        <taxon>Bacteroidota</taxon>
        <taxon>Flavobacteriia</taxon>
        <taxon>Flavobacteriales</taxon>
        <taxon>Flavobacteriaceae</taxon>
        <taxon>Neptunitalea</taxon>
    </lineage>
</organism>
<keyword evidence="3" id="KW-1133">Transmembrane helix</keyword>
<gene>
    <name evidence="6" type="ORF">NBRC110019_02760</name>
</gene>
<evidence type="ECO:0008006" key="8">
    <source>
        <dbReference type="Google" id="ProtNLM"/>
    </source>
</evidence>
<comment type="caution">
    <text evidence="6">The sequence shown here is derived from an EMBL/GenBank/DDBJ whole genome shotgun (WGS) entry which is preliminary data.</text>
</comment>
<dbReference type="Gene3D" id="3.40.50.80">
    <property type="entry name" value="Nucleotide-binding domain of ferredoxin-NADP reductase (FNR) module"/>
    <property type="match status" value="1"/>
</dbReference>
<dbReference type="AlphaFoldDB" id="A0A9W6B4N1"/>
<feature type="transmembrane region" description="Helical" evidence="3">
    <location>
        <begin position="280"/>
        <end position="305"/>
    </location>
</feature>
<dbReference type="InterPro" id="IPR001709">
    <property type="entry name" value="Flavoprot_Pyr_Nucl_cyt_Rdtase"/>
</dbReference>
<evidence type="ECO:0000256" key="1">
    <source>
        <dbReference type="ARBA" id="ARBA00022605"/>
    </source>
</evidence>
<dbReference type="PANTHER" id="PTHR19384">
    <property type="entry name" value="NITRIC OXIDE SYNTHASE-RELATED"/>
    <property type="match status" value="1"/>
</dbReference>
<proteinExistence type="predicted"/>
<dbReference type="GO" id="GO:0050660">
    <property type="term" value="F:flavin adenine dinucleotide binding"/>
    <property type="evidence" value="ECO:0007669"/>
    <property type="project" value="TreeGrafter"/>
</dbReference>
<dbReference type="Pfam" id="PF03929">
    <property type="entry name" value="PepSY_TM"/>
    <property type="match status" value="1"/>
</dbReference>
<reference evidence="6" key="1">
    <citation type="submission" date="2022-07" db="EMBL/GenBank/DDBJ databases">
        <title>Taxonomy of Novel Oxalotrophic and Methylotrophic Bacteria.</title>
        <authorList>
            <person name="Sahin N."/>
            <person name="Tani A."/>
        </authorList>
    </citation>
    <scope>NUCLEOTIDE SEQUENCE</scope>
    <source>
        <strain evidence="6">AM327</strain>
    </source>
</reference>
<sequence>MFIAIAAITGCILAFSPLESEVSNYDIPKASNEPMGIFIHNLKQNYLEVLEISVKPDNRVVASVITEDGDAADFYVDPTTALKVGHIKEDGKVYKFAKTLHRSLFLHGTGRVFMMITSFLLFLISITGFILIIKRQQGIRNILSKIVKDNFFQFGHVYLGRLLLIPIILISITGVVLSIFQLKIVSKTSISHEVNKAFLKDTSNVSEEDFEAFNNISFTEIKSIEFPFSTDVSDFYRFYLDDREVLINQRTGEVVSEKYYPFSEMAYRLGFSIHTGENSIIWAFILLVAAISILFFIVSGFKITFKRKGAKIKNKYKKGECTHIILVGSETGGTITFTVWLQNELIRNGVKAYVAQMNDYKAFSSMKQLIVFTSSYGVGEPPANASKFIQKYLDTAQSDFEFAIVGFGSLAYPDYCKFAFDVEKVLENDAKVSMLLPLHTINNQSVESFNQWVLQYTKVSGIELPLYRRILPIKKAKSVCYEVISKSDLETESNSFIIELEPCYSDKSVSGDLLSIAPSTEDHDRLYSIGITKRNAVRLSVKLHEYGKCSNYLYELSVGMVIKASKVNNKKFHFPSNAKKVIMIATGTGIAPFLGMIETNRTKVPIHLFWGARTNQSYGLYSEYIETTLKSNHLNEFIPAYSRQGDKKQYVQDVLKQYVALITETLTNKGVIMICGSVVMQKEVMELLQQICLQQTHKPLSYYQNKNQLRMDCY</sequence>
<dbReference type="EMBL" id="BRVP01000002">
    <property type="protein sequence ID" value="GLB51237.1"/>
    <property type="molecule type" value="Genomic_DNA"/>
</dbReference>
<evidence type="ECO:0000259" key="4">
    <source>
        <dbReference type="PROSITE" id="PS50902"/>
    </source>
</evidence>
<dbReference type="InterPro" id="IPR005625">
    <property type="entry name" value="PepSY-ass_TM"/>
</dbReference>
<dbReference type="InterPro" id="IPR029039">
    <property type="entry name" value="Flavoprotein-like_sf"/>
</dbReference>
<protein>
    <recommendedName>
        <fullName evidence="8">FAD-binding oxidoreductase</fullName>
    </recommendedName>
</protein>
<feature type="transmembrane region" description="Helical" evidence="3">
    <location>
        <begin position="154"/>
        <end position="180"/>
    </location>
</feature>
<feature type="transmembrane region" description="Helical" evidence="3">
    <location>
        <begin position="112"/>
        <end position="133"/>
    </location>
</feature>
<dbReference type="GO" id="GO:0010181">
    <property type="term" value="F:FMN binding"/>
    <property type="evidence" value="ECO:0007669"/>
    <property type="project" value="InterPro"/>
</dbReference>
<dbReference type="GO" id="GO:0004783">
    <property type="term" value="F:sulfite reductase (NADPH) activity"/>
    <property type="evidence" value="ECO:0007669"/>
    <property type="project" value="TreeGrafter"/>
</dbReference>
<dbReference type="Pfam" id="PF00175">
    <property type="entry name" value="NAD_binding_1"/>
    <property type="match status" value="1"/>
</dbReference>
<evidence type="ECO:0000256" key="3">
    <source>
        <dbReference type="SAM" id="Phobius"/>
    </source>
</evidence>
<name>A0A9W6B4N1_9FLAO</name>
<dbReference type="PROSITE" id="PS51384">
    <property type="entry name" value="FAD_FR"/>
    <property type="match status" value="1"/>
</dbReference>
<keyword evidence="7" id="KW-1185">Reference proteome</keyword>
<evidence type="ECO:0000313" key="7">
    <source>
        <dbReference type="Proteomes" id="UP001143545"/>
    </source>
</evidence>
<dbReference type="SUPFAM" id="SSF52343">
    <property type="entry name" value="Ferredoxin reductase-like, C-terminal NADP-linked domain"/>
    <property type="match status" value="1"/>
</dbReference>
<accession>A0A9W6B4N1</accession>
<keyword evidence="3" id="KW-0812">Transmembrane</keyword>
<dbReference type="Gene3D" id="3.40.50.360">
    <property type="match status" value="1"/>
</dbReference>
<dbReference type="SUPFAM" id="SSF52218">
    <property type="entry name" value="Flavoproteins"/>
    <property type="match status" value="1"/>
</dbReference>
<evidence type="ECO:0000313" key="6">
    <source>
        <dbReference type="EMBL" id="GLB51237.1"/>
    </source>
</evidence>
<keyword evidence="1" id="KW-0028">Amino-acid biosynthesis</keyword>
<dbReference type="PANTHER" id="PTHR19384:SF84">
    <property type="entry name" value="METHIONINE SYNTHASE REDUCTASE"/>
    <property type="match status" value="1"/>
</dbReference>
<evidence type="ECO:0000259" key="5">
    <source>
        <dbReference type="PROSITE" id="PS51384"/>
    </source>
</evidence>
<dbReference type="PRINTS" id="PR00371">
    <property type="entry name" value="FPNCR"/>
</dbReference>
<feature type="domain" description="Flavodoxin-like" evidence="4">
    <location>
        <begin position="323"/>
        <end position="457"/>
    </location>
</feature>